<dbReference type="Proteomes" id="UP000541444">
    <property type="component" value="Unassembled WGS sequence"/>
</dbReference>
<dbReference type="AlphaFoldDB" id="A0A7J7L2N2"/>
<gene>
    <name evidence="2" type="ORF">GIB67_018924</name>
</gene>
<dbReference type="PANTHER" id="PTHR33526:SF4">
    <property type="entry name" value="OS07G0123800 PROTEIN"/>
    <property type="match status" value="1"/>
</dbReference>
<dbReference type="PIRSF" id="PIRSF031279">
    <property type="entry name" value="UCP031279"/>
    <property type="match status" value="1"/>
</dbReference>
<dbReference type="InterPro" id="IPR016972">
    <property type="entry name" value="UCP031279"/>
</dbReference>
<reference evidence="2 3" key="1">
    <citation type="journal article" date="2020" name="IScience">
        <title>Genome Sequencing of the Endangered Kingdonia uniflora (Circaeasteraceae, Ranunculales) Reveals Potential Mechanisms of Evolutionary Specialization.</title>
        <authorList>
            <person name="Sun Y."/>
            <person name="Deng T."/>
            <person name="Zhang A."/>
            <person name="Moore M.J."/>
            <person name="Landis J.B."/>
            <person name="Lin N."/>
            <person name="Zhang H."/>
            <person name="Zhang X."/>
            <person name="Huang J."/>
            <person name="Zhang X."/>
            <person name="Sun H."/>
            <person name="Wang H."/>
        </authorList>
    </citation>
    <scope>NUCLEOTIDE SEQUENCE [LARGE SCALE GENOMIC DNA]</scope>
    <source>
        <strain evidence="2">TB1705</strain>
        <tissue evidence="2">Leaf</tissue>
    </source>
</reference>
<accession>A0A7J7L2N2</accession>
<evidence type="ECO:0000256" key="1">
    <source>
        <dbReference type="SAM" id="MobiDB-lite"/>
    </source>
</evidence>
<feature type="region of interest" description="Disordered" evidence="1">
    <location>
        <begin position="52"/>
        <end position="74"/>
    </location>
</feature>
<dbReference type="PANTHER" id="PTHR33526">
    <property type="entry name" value="OS07G0123800 PROTEIN"/>
    <property type="match status" value="1"/>
</dbReference>
<keyword evidence="3" id="KW-1185">Reference proteome</keyword>
<evidence type="ECO:0000313" key="2">
    <source>
        <dbReference type="EMBL" id="KAF6136885.1"/>
    </source>
</evidence>
<name>A0A7J7L2N2_9MAGN</name>
<sequence length="155" mass="17196">MSKKANNNTHQGGNKFMRCIKAPIRVLSKVRDLYIRSMTQCAGSTAFGGNMGGPSGQAMSTLPRSFSVNSSRSDDEDLRELIRVASQKTLKENNLDVKKQTFTPMGLPRSQTVGIGRIDEDKAYEFKEDVMVKSDLLLYPRSKSYAVGKRNSVLV</sequence>
<proteinExistence type="predicted"/>
<dbReference type="EMBL" id="JACGCM010002668">
    <property type="protein sequence ID" value="KAF6136885.1"/>
    <property type="molecule type" value="Genomic_DNA"/>
</dbReference>
<evidence type="ECO:0000313" key="3">
    <source>
        <dbReference type="Proteomes" id="UP000541444"/>
    </source>
</evidence>
<feature type="compositionally biased region" description="Polar residues" evidence="1">
    <location>
        <begin position="57"/>
        <end position="71"/>
    </location>
</feature>
<comment type="caution">
    <text evidence="2">The sequence shown here is derived from an EMBL/GenBank/DDBJ whole genome shotgun (WGS) entry which is preliminary data.</text>
</comment>
<organism evidence="2 3">
    <name type="scientific">Kingdonia uniflora</name>
    <dbReference type="NCBI Taxonomy" id="39325"/>
    <lineage>
        <taxon>Eukaryota</taxon>
        <taxon>Viridiplantae</taxon>
        <taxon>Streptophyta</taxon>
        <taxon>Embryophyta</taxon>
        <taxon>Tracheophyta</taxon>
        <taxon>Spermatophyta</taxon>
        <taxon>Magnoliopsida</taxon>
        <taxon>Ranunculales</taxon>
        <taxon>Circaeasteraceae</taxon>
        <taxon>Kingdonia</taxon>
    </lineage>
</organism>
<dbReference type="OrthoDB" id="694638at2759"/>
<protein>
    <submittedName>
        <fullName evidence="2">Uncharacterized protein</fullName>
    </submittedName>
</protein>